<reference evidence="1" key="2">
    <citation type="journal article" date="2015" name="Data Brief">
        <title>Shoot transcriptome of the giant reed, Arundo donax.</title>
        <authorList>
            <person name="Barrero R.A."/>
            <person name="Guerrero F.D."/>
            <person name="Moolhuijzen P."/>
            <person name="Goolsby J.A."/>
            <person name="Tidwell J."/>
            <person name="Bellgard S.E."/>
            <person name="Bellgard M.I."/>
        </authorList>
    </citation>
    <scope>NUCLEOTIDE SEQUENCE</scope>
    <source>
        <tissue evidence="1">Shoot tissue taken approximately 20 cm above the soil surface</tissue>
    </source>
</reference>
<protein>
    <submittedName>
        <fullName evidence="1">Uncharacterized protein</fullName>
    </submittedName>
</protein>
<proteinExistence type="predicted"/>
<dbReference type="AlphaFoldDB" id="A0A0A8YK77"/>
<sequence length="69" mass="7885">MACMQLRRLIFTKTALAIIQLCLSLTLQLNNYEVMTAYSVMTTGTKKNKQRSFNKSRGEIFDTGTTMEE</sequence>
<accession>A0A0A8YK77</accession>
<evidence type="ECO:0000313" key="1">
    <source>
        <dbReference type="EMBL" id="JAD26546.1"/>
    </source>
</evidence>
<name>A0A0A8YK77_ARUDO</name>
<dbReference type="EMBL" id="GBRH01271349">
    <property type="protein sequence ID" value="JAD26546.1"/>
    <property type="molecule type" value="Transcribed_RNA"/>
</dbReference>
<reference evidence="1" key="1">
    <citation type="submission" date="2014-09" db="EMBL/GenBank/DDBJ databases">
        <authorList>
            <person name="Magalhaes I.L.F."/>
            <person name="Oliveira U."/>
            <person name="Santos F.R."/>
            <person name="Vidigal T.H.D.A."/>
            <person name="Brescovit A.D."/>
            <person name="Santos A.J."/>
        </authorList>
    </citation>
    <scope>NUCLEOTIDE SEQUENCE</scope>
    <source>
        <tissue evidence="1">Shoot tissue taken approximately 20 cm above the soil surface</tissue>
    </source>
</reference>
<organism evidence="1">
    <name type="scientific">Arundo donax</name>
    <name type="common">Giant reed</name>
    <name type="synonym">Donax arundinaceus</name>
    <dbReference type="NCBI Taxonomy" id="35708"/>
    <lineage>
        <taxon>Eukaryota</taxon>
        <taxon>Viridiplantae</taxon>
        <taxon>Streptophyta</taxon>
        <taxon>Embryophyta</taxon>
        <taxon>Tracheophyta</taxon>
        <taxon>Spermatophyta</taxon>
        <taxon>Magnoliopsida</taxon>
        <taxon>Liliopsida</taxon>
        <taxon>Poales</taxon>
        <taxon>Poaceae</taxon>
        <taxon>PACMAD clade</taxon>
        <taxon>Arundinoideae</taxon>
        <taxon>Arundineae</taxon>
        <taxon>Arundo</taxon>
    </lineage>
</organism>